<name>A0A1B1DTK9_9APIC</name>
<dbReference type="InterPro" id="IPR008780">
    <property type="entry name" value="Plasmodium_Vir"/>
</dbReference>
<feature type="region of interest" description="Disordered" evidence="1">
    <location>
        <begin position="255"/>
        <end position="330"/>
    </location>
</feature>
<proteinExistence type="predicted"/>
<accession>A0A1B1DTK9</accession>
<dbReference type="EMBL" id="CP016241">
    <property type="protein sequence ID" value="ANQ06118.1"/>
    <property type="molecule type" value="Genomic_DNA"/>
</dbReference>
<keyword evidence="3" id="KW-1185">Reference proteome</keyword>
<evidence type="ECO:0000313" key="3">
    <source>
        <dbReference type="Proteomes" id="UP000092716"/>
    </source>
</evidence>
<dbReference type="Pfam" id="PF05795">
    <property type="entry name" value="Plasmodium_Vir"/>
    <property type="match status" value="1"/>
</dbReference>
<reference evidence="3" key="1">
    <citation type="submission" date="2016-06" db="EMBL/GenBank/DDBJ databases">
        <title>First high quality genome sequence of Plasmodium coatneyi using continuous long reads from single molecule, real-time sequencing.</title>
        <authorList>
            <person name="Chien J.-T."/>
            <person name="Pakala S.B."/>
            <person name="Geraldo J.A."/>
            <person name="Lapp S.A."/>
            <person name="Barnwell J.W."/>
            <person name="Kissinger J.C."/>
            <person name="Galinski M.R."/>
            <person name="Humphrey J.C."/>
        </authorList>
    </citation>
    <scope>NUCLEOTIDE SEQUENCE [LARGE SCALE GENOMIC DNA]</scope>
    <source>
        <strain evidence="3">Hackeri</strain>
    </source>
</reference>
<feature type="compositionally biased region" description="Polar residues" evidence="1">
    <location>
        <begin position="274"/>
        <end position="302"/>
    </location>
</feature>
<sequence length="330" mass="36874">MLPETVNPLNPQSFPSYKDFYNIFENGGAGTCTGGCQTDTQISGRLRGKIEEHSKVPGSACYACKVYKEKDSKPPKKEAYHFLYYWIGDKLSKSKTVTPTFQAVISAICGDINNYCGQGGSGQCKIPCDDEPIGRDEFKQRKKVFDYYYDYNTVMGVLGNGESPCDAHWSSYLTEASAACNAVRTKCAADSENKHKEYCTEFNRKYDLYCDMIEVPKLKCALESLQNRIVSEVVQKASSIANDAYNLLPSWFSNHSSGGGRKSNRRRRSTGNNLDVSTEDSSTIASTFDSTEYSTAYTTRPSTTREGRENSTNRRGQEQQQGQNISYHSM</sequence>
<dbReference type="Proteomes" id="UP000092716">
    <property type="component" value="Chromosome 3"/>
</dbReference>
<feature type="compositionally biased region" description="Basic and acidic residues" evidence="1">
    <location>
        <begin position="303"/>
        <end position="317"/>
    </location>
</feature>
<protein>
    <submittedName>
        <fullName evidence="2">KIR-like protein</fullName>
    </submittedName>
</protein>
<dbReference type="VEuPathDB" id="PlasmoDB:PCOAH_00004820"/>
<gene>
    <name evidence="2" type="ORF">PCOAH_00004820</name>
</gene>
<organism evidence="2 3">
    <name type="scientific">Plasmodium coatneyi</name>
    <dbReference type="NCBI Taxonomy" id="208452"/>
    <lineage>
        <taxon>Eukaryota</taxon>
        <taxon>Sar</taxon>
        <taxon>Alveolata</taxon>
        <taxon>Apicomplexa</taxon>
        <taxon>Aconoidasida</taxon>
        <taxon>Haemosporida</taxon>
        <taxon>Plasmodiidae</taxon>
        <taxon>Plasmodium</taxon>
    </lineage>
</organism>
<dbReference type="KEGG" id="pcot:PCOAH_00004820"/>
<dbReference type="RefSeq" id="XP_019912813.1">
    <property type="nucleotide sequence ID" value="XM_020057297.1"/>
</dbReference>
<dbReference type="GeneID" id="30907205"/>
<evidence type="ECO:0000256" key="1">
    <source>
        <dbReference type="SAM" id="MobiDB-lite"/>
    </source>
</evidence>
<evidence type="ECO:0000313" key="2">
    <source>
        <dbReference type="EMBL" id="ANQ06118.1"/>
    </source>
</evidence>
<dbReference type="AlphaFoldDB" id="A0A1B1DTK9"/>